<dbReference type="SMART" id="SM00028">
    <property type="entry name" value="TPR"/>
    <property type="match status" value="2"/>
</dbReference>
<proteinExistence type="predicted"/>
<name>A0A975PLL8_9RHOB</name>
<gene>
    <name evidence="3" type="ORF">KDD17_09945</name>
</gene>
<sequence>MNGTWGRGLFRALIFLTPMALAACSTGGLGASVFGARTPDQLDAPGVNRRATGADNLDVGHRLVAAGQYELAIKSFNRAAIDRGTVDAEILSGLGTANLGLGRLGQAELLLRRALERDSTQPEIWNNLGVVLMERGKIVDATQVFRRAFALDNGESVSIRDNLRLAQEKSQNSGTVSANDEEYKLVRRGTGDFVIRSSL</sequence>
<dbReference type="EMBL" id="CP073581">
    <property type="protein sequence ID" value="QUJ75320.1"/>
    <property type="molecule type" value="Genomic_DNA"/>
</dbReference>
<dbReference type="InterPro" id="IPR011990">
    <property type="entry name" value="TPR-like_helical_dom_sf"/>
</dbReference>
<dbReference type="Proteomes" id="UP000683291">
    <property type="component" value="Chromosome 1"/>
</dbReference>
<evidence type="ECO:0000313" key="3">
    <source>
        <dbReference type="EMBL" id="QUJ75320.1"/>
    </source>
</evidence>
<organism evidence="3 4">
    <name type="scientific">Sulfitobacter albidus</name>
    <dbReference type="NCBI Taxonomy" id="2829501"/>
    <lineage>
        <taxon>Bacteria</taxon>
        <taxon>Pseudomonadati</taxon>
        <taxon>Pseudomonadota</taxon>
        <taxon>Alphaproteobacteria</taxon>
        <taxon>Rhodobacterales</taxon>
        <taxon>Roseobacteraceae</taxon>
        <taxon>Sulfitobacter</taxon>
    </lineage>
</organism>
<feature type="signal peptide" evidence="2">
    <location>
        <begin position="1"/>
        <end position="22"/>
    </location>
</feature>
<keyword evidence="2" id="KW-0732">Signal</keyword>
<dbReference type="Gene3D" id="1.25.40.10">
    <property type="entry name" value="Tetratricopeptide repeat domain"/>
    <property type="match status" value="1"/>
</dbReference>
<reference evidence="3" key="1">
    <citation type="submission" date="2021-04" db="EMBL/GenBank/DDBJ databases">
        <title>Complete genome sequence for Sulfitobacter sp. strain JK7-1.</title>
        <authorList>
            <person name="Park S.-J."/>
        </authorList>
    </citation>
    <scope>NUCLEOTIDE SEQUENCE</scope>
    <source>
        <strain evidence="3">JK7-1</strain>
    </source>
</reference>
<evidence type="ECO:0000256" key="2">
    <source>
        <dbReference type="SAM" id="SignalP"/>
    </source>
</evidence>
<feature type="chain" id="PRO_5037194907" evidence="2">
    <location>
        <begin position="23"/>
        <end position="199"/>
    </location>
</feature>
<dbReference type="SUPFAM" id="SSF48452">
    <property type="entry name" value="TPR-like"/>
    <property type="match status" value="1"/>
</dbReference>
<dbReference type="Pfam" id="PF13432">
    <property type="entry name" value="TPR_16"/>
    <property type="match status" value="1"/>
</dbReference>
<evidence type="ECO:0000256" key="1">
    <source>
        <dbReference type="PROSITE-ProRule" id="PRU00339"/>
    </source>
</evidence>
<keyword evidence="4" id="KW-1185">Reference proteome</keyword>
<dbReference type="PROSITE" id="PS51257">
    <property type="entry name" value="PROKAR_LIPOPROTEIN"/>
    <property type="match status" value="1"/>
</dbReference>
<keyword evidence="1" id="KW-0802">TPR repeat</keyword>
<dbReference type="KEGG" id="sual:KDD17_09945"/>
<dbReference type="RefSeq" id="WP_212703525.1">
    <property type="nucleotide sequence ID" value="NZ_CP073581.1"/>
</dbReference>
<evidence type="ECO:0000313" key="4">
    <source>
        <dbReference type="Proteomes" id="UP000683291"/>
    </source>
</evidence>
<dbReference type="PROSITE" id="PS50005">
    <property type="entry name" value="TPR"/>
    <property type="match status" value="1"/>
</dbReference>
<feature type="repeat" description="TPR" evidence="1">
    <location>
        <begin position="122"/>
        <end position="155"/>
    </location>
</feature>
<accession>A0A975PLL8</accession>
<protein>
    <submittedName>
        <fullName evidence="3">Tetratricopeptide repeat protein</fullName>
    </submittedName>
</protein>
<dbReference type="InterPro" id="IPR019734">
    <property type="entry name" value="TPR_rpt"/>
</dbReference>
<dbReference type="AlphaFoldDB" id="A0A975PLL8"/>